<name>A0ABM0W3I7_CAMSA</name>
<gene>
    <name evidence="3" type="primary">LOC104745590</name>
</gene>
<keyword evidence="2" id="KW-1185">Reference proteome</keyword>
<reference evidence="3" key="2">
    <citation type="submission" date="2025-08" db="UniProtKB">
        <authorList>
            <consortium name="RefSeq"/>
        </authorList>
    </citation>
    <scope>IDENTIFICATION</scope>
    <source>
        <tissue evidence="3">Leaf</tissue>
    </source>
</reference>
<protein>
    <submittedName>
        <fullName evidence="3">Uncharacterized protein LOC104745590</fullName>
    </submittedName>
</protein>
<sequence>MKGNLWLIALFLALYLVISSYAASSETYQIRKLLGIITRPSSSRPAGQCC</sequence>
<accession>A0ABM0W3I7</accession>
<reference evidence="2" key="1">
    <citation type="journal article" date="2014" name="Nat. Commun.">
        <title>The emerging biofuel crop Camelina sativa retains a highly undifferentiated hexaploid genome structure.</title>
        <authorList>
            <person name="Kagale S."/>
            <person name="Koh C."/>
            <person name="Nixon J."/>
            <person name="Bollina V."/>
            <person name="Clarke W.E."/>
            <person name="Tuteja R."/>
            <person name="Spillane C."/>
            <person name="Robinson S.J."/>
            <person name="Links M.G."/>
            <person name="Clarke C."/>
            <person name="Higgins E.E."/>
            <person name="Huebert T."/>
            <person name="Sharpe A.G."/>
            <person name="Parkin I.A."/>
        </authorList>
    </citation>
    <scope>NUCLEOTIDE SEQUENCE [LARGE SCALE GENOMIC DNA]</scope>
    <source>
        <strain evidence="2">cv. DH55</strain>
    </source>
</reference>
<proteinExistence type="predicted"/>
<evidence type="ECO:0000313" key="3">
    <source>
        <dbReference type="RefSeq" id="XP_010465180.1"/>
    </source>
</evidence>
<evidence type="ECO:0000313" key="2">
    <source>
        <dbReference type="Proteomes" id="UP000694864"/>
    </source>
</evidence>
<feature type="signal peptide" evidence="1">
    <location>
        <begin position="1"/>
        <end position="22"/>
    </location>
</feature>
<feature type="chain" id="PRO_5047236640" evidence="1">
    <location>
        <begin position="23"/>
        <end position="50"/>
    </location>
</feature>
<dbReference type="Proteomes" id="UP000694864">
    <property type="component" value="Chromosome 15"/>
</dbReference>
<keyword evidence="1" id="KW-0732">Signal</keyword>
<evidence type="ECO:0000256" key="1">
    <source>
        <dbReference type="SAM" id="SignalP"/>
    </source>
</evidence>
<dbReference type="GeneID" id="104745590"/>
<dbReference type="RefSeq" id="XP_010465180.1">
    <property type="nucleotide sequence ID" value="XM_010466878.2"/>
</dbReference>
<organism evidence="2 3">
    <name type="scientific">Camelina sativa</name>
    <name type="common">False flax</name>
    <name type="synonym">Myagrum sativum</name>
    <dbReference type="NCBI Taxonomy" id="90675"/>
    <lineage>
        <taxon>Eukaryota</taxon>
        <taxon>Viridiplantae</taxon>
        <taxon>Streptophyta</taxon>
        <taxon>Embryophyta</taxon>
        <taxon>Tracheophyta</taxon>
        <taxon>Spermatophyta</taxon>
        <taxon>Magnoliopsida</taxon>
        <taxon>eudicotyledons</taxon>
        <taxon>Gunneridae</taxon>
        <taxon>Pentapetalae</taxon>
        <taxon>rosids</taxon>
        <taxon>malvids</taxon>
        <taxon>Brassicales</taxon>
        <taxon>Brassicaceae</taxon>
        <taxon>Camelineae</taxon>
        <taxon>Camelina</taxon>
    </lineage>
</organism>